<dbReference type="InterPro" id="IPR036097">
    <property type="entry name" value="HisK_dim/P_sf"/>
</dbReference>
<dbReference type="PANTHER" id="PTHR43065">
    <property type="entry name" value="SENSOR HISTIDINE KINASE"/>
    <property type="match status" value="1"/>
</dbReference>
<evidence type="ECO:0000256" key="7">
    <source>
        <dbReference type="SAM" id="Coils"/>
    </source>
</evidence>
<evidence type="ECO:0000256" key="2">
    <source>
        <dbReference type="ARBA" id="ARBA00022679"/>
    </source>
</evidence>
<dbReference type="KEGG" id="tah:SU86_008670"/>
<dbReference type="Pfam" id="PF02518">
    <property type="entry name" value="HATPase_c"/>
    <property type="match status" value="1"/>
</dbReference>
<evidence type="ECO:0000259" key="8">
    <source>
        <dbReference type="PROSITE" id="PS50109"/>
    </source>
</evidence>
<evidence type="ECO:0000313" key="10">
    <source>
        <dbReference type="Proteomes" id="UP000266745"/>
    </source>
</evidence>
<dbReference type="PROSITE" id="PS50109">
    <property type="entry name" value="HIS_KIN"/>
    <property type="match status" value="1"/>
</dbReference>
<reference evidence="9 10" key="1">
    <citation type="journal article" date="2016" name="Sci. Rep.">
        <title>A novel ammonia-oxidizing archaeon from wastewater treatment plant: Its enrichment, physiological and genomic characteristics.</title>
        <authorList>
            <person name="Li Y."/>
            <person name="Ding K."/>
            <person name="Wen X."/>
            <person name="Zhang B."/>
            <person name="Shen B."/>
            <person name="Yang Y."/>
        </authorList>
    </citation>
    <scope>NUCLEOTIDE SEQUENCE [LARGE SCALE GENOMIC DNA]</scope>
    <source>
        <strain evidence="9 10">SAT1</strain>
    </source>
</reference>
<proteinExistence type="predicted"/>
<dbReference type="InterPro" id="IPR003661">
    <property type="entry name" value="HisK_dim/P_dom"/>
</dbReference>
<keyword evidence="7" id="KW-0175">Coiled coil</keyword>
<dbReference type="InterPro" id="IPR036890">
    <property type="entry name" value="HATPase_C_sf"/>
</dbReference>
<dbReference type="SMART" id="SM00387">
    <property type="entry name" value="HATPase_c"/>
    <property type="match status" value="1"/>
</dbReference>
<keyword evidence="1" id="KW-0597">Phosphoprotein</keyword>
<sequence length="268" mass="30103">MVLESQLQEEKRNSDEFRRMLEQNLKKFNNLEKSLKDQKLVLESEVRKKTESLIQAERLSAIGELASRLAHDLKNPLSAVKGTTQLIKVTNKNLDELTLKRIEIIERAIFRMTHQIDGVLDYVKGTPLVKNQPSSLNETIISALQTLLIPTNITINFPKDDIIILCDSHKMQIVFSNMILNSIQAIGATKGTINIRTKKKQNHVEIRIEDSGLGISDQIFDKIFEPLFTTKQEGTGLGLASCKNIIEQHSGTISVSNKPTTFTISLPA</sequence>
<dbReference type="InterPro" id="IPR005467">
    <property type="entry name" value="His_kinase_dom"/>
</dbReference>
<dbReference type="EMBL" id="CP011097">
    <property type="protein sequence ID" value="AJZ76744.1"/>
    <property type="molecule type" value="Genomic_DNA"/>
</dbReference>
<dbReference type="Gene3D" id="3.30.565.10">
    <property type="entry name" value="Histidine kinase-like ATPase, C-terminal domain"/>
    <property type="match status" value="1"/>
</dbReference>
<dbReference type="Proteomes" id="UP000266745">
    <property type="component" value="Chromosome"/>
</dbReference>
<dbReference type="GO" id="GO:0000155">
    <property type="term" value="F:phosphorelay sensor kinase activity"/>
    <property type="evidence" value="ECO:0007669"/>
    <property type="project" value="InterPro"/>
</dbReference>
<dbReference type="Gene3D" id="1.10.287.130">
    <property type="match status" value="1"/>
</dbReference>
<dbReference type="STRING" id="1603555.SU86_008670"/>
<name>A0A3G1B3P4_9ARCH</name>
<evidence type="ECO:0000313" key="9">
    <source>
        <dbReference type="EMBL" id="AJZ76744.1"/>
    </source>
</evidence>
<dbReference type="PRINTS" id="PR00344">
    <property type="entry name" value="BCTRLSENSOR"/>
</dbReference>
<organism evidence="9 10">
    <name type="scientific">Candidatus Nitrosotenuis cloacae</name>
    <dbReference type="NCBI Taxonomy" id="1603555"/>
    <lineage>
        <taxon>Archaea</taxon>
        <taxon>Nitrososphaerota</taxon>
        <taxon>Candidatus Nitrosotenuis</taxon>
    </lineage>
</organism>
<dbReference type="Pfam" id="PF00512">
    <property type="entry name" value="HisKA"/>
    <property type="match status" value="1"/>
</dbReference>
<keyword evidence="6" id="KW-0902">Two-component regulatory system</keyword>
<dbReference type="SUPFAM" id="SSF47384">
    <property type="entry name" value="Homodimeric domain of signal transducing histidine kinase"/>
    <property type="match status" value="1"/>
</dbReference>
<dbReference type="InterPro" id="IPR004358">
    <property type="entry name" value="Sig_transdc_His_kin-like_C"/>
</dbReference>
<keyword evidence="5" id="KW-0067">ATP-binding</keyword>
<evidence type="ECO:0000256" key="3">
    <source>
        <dbReference type="ARBA" id="ARBA00022741"/>
    </source>
</evidence>
<protein>
    <recommendedName>
        <fullName evidence="8">Histidine kinase domain-containing protein</fullName>
    </recommendedName>
</protein>
<gene>
    <name evidence="9" type="ORF">SU86_008670</name>
</gene>
<keyword evidence="10" id="KW-1185">Reference proteome</keyword>
<dbReference type="CDD" id="cd00082">
    <property type="entry name" value="HisKA"/>
    <property type="match status" value="1"/>
</dbReference>
<dbReference type="SUPFAM" id="SSF55874">
    <property type="entry name" value="ATPase domain of HSP90 chaperone/DNA topoisomerase II/histidine kinase"/>
    <property type="match status" value="1"/>
</dbReference>
<dbReference type="SMART" id="SM00388">
    <property type="entry name" value="HisKA"/>
    <property type="match status" value="1"/>
</dbReference>
<evidence type="ECO:0000256" key="6">
    <source>
        <dbReference type="ARBA" id="ARBA00023012"/>
    </source>
</evidence>
<dbReference type="GO" id="GO:0005524">
    <property type="term" value="F:ATP binding"/>
    <property type="evidence" value="ECO:0007669"/>
    <property type="project" value="UniProtKB-KW"/>
</dbReference>
<keyword evidence="3" id="KW-0547">Nucleotide-binding</keyword>
<feature type="coiled-coil region" evidence="7">
    <location>
        <begin position="7"/>
        <end position="38"/>
    </location>
</feature>
<feature type="domain" description="Histidine kinase" evidence="8">
    <location>
        <begin position="68"/>
        <end position="268"/>
    </location>
</feature>
<keyword evidence="2" id="KW-0808">Transferase</keyword>
<dbReference type="PANTHER" id="PTHR43065:SF10">
    <property type="entry name" value="PEROXIDE STRESS-ACTIVATED HISTIDINE KINASE MAK3"/>
    <property type="match status" value="1"/>
</dbReference>
<evidence type="ECO:0000256" key="4">
    <source>
        <dbReference type="ARBA" id="ARBA00022777"/>
    </source>
</evidence>
<keyword evidence="4" id="KW-0418">Kinase</keyword>
<evidence type="ECO:0000256" key="5">
    <source>
        <dbReference type="ARBA" id="ARBA00022840"/>
    </source>
</evidence>
<evidence type="ECO:0000256" key="1">
    <source>
        <dbReference type="ARBA" id="ARBA00022553"/>
    </source>
</evidence>
<accession>A0A3G1B3P4</accession>
<dbReference type="InterPro" id="IPR003594">
    <property type="entry name" value="HATPase_dom"/>
</dbReference>
<dbReference type="AlphaFoldDB" id="A0A3G1B3P4"/>